<evidence type="ECO:0000313" key="1">
    <source>
        <dbReference type="EMBL" id="TRY65365.1"/>
    </source>
</evidence>
<comment type="caution">
    <text evidence="1">The sequence shown here is derived from an EMBL/GenBank/DDBJ whole genome shotgun (WGS) entry which is preliminary data.</text>
</comment>
<accession>A0A553NIW3</accession>
<sequence>MPTLHLHHIIDPIVLCRDWGVEFFTAAMHNSLPSTFCENHKPLPEMQLCQSKASLQFSHTNLKVREEDTQQTAQSLYCFNSSWTVERTKCLCCVHSLEDRLMFNKVICFVFLTTAVCISFLNI</sequence>
<organism evidence="1 2">
    <name type="scientific">Danionella cerebrum</name>
    <dbReference type="NCBI Taxonomy" id="2873325"/>
    <lineage>
        <taxon>Eukaryota</taxon>
        <taxon>Metazoa</taxon>
        <taxon>Chordata</taxon>
        <taxon>Craniata</taxon>
        <taxon>Vertebrata</taxon>
        <taxon>Euteleostomi</taxon>
        <taxon>Actinopterygii</taxon>
        <taxon>Neopterygii</taxon>
        <taxon>Teleostei</taxon>
        <taxon>Ostariophysi</taxon>
        <taxon>Cypriniformes</taxon>
        <taxon>Danionidae</taxon>
        <taxon>Danioninae</taxon>
        <taxon>Danionella</taxon>
    </lineage>
</organism>
<evidence type="ECO:0000313" key="2">
    <source>
        <dbReference type="Proteomes" id="UP000316079"/>
    </source>
</evidence>
<reference evidence="1 2" key="1">
    <citation type="journal article" date="2019" name="Sci. Data">
        <title>Hybrid genome assembly and annotation of Danionella translucida.</title>
        <authorList>
            <person name="Kadobianskyi M."/>
            <person name="Schulze L."/>
            <person name="Schuelke M."/>
            <person name="Judkewitz B."/>
        </authorList>
    </citation>
    <scope>NUCLEOTIDE SEQUENCE [LARGE SCALE GENOMIC DNA]</scope>
    <source>
        <strain evidence="1 2">Bolton</strain>
    </source>
</reference>
<proteinExistence type="predicted"/>
<keyword evidence="2" id="KW-1185">Reference proteome</keyword>
<gene>
    <name evidence="1" type="ORF">DNTS_013770</name>
</gene>
<name>A0A553NIW3_9TELE</name>
<dbReference type="Proteomes" id="UP000316079">
    <property type="component" value="Unassembled WGS sequence"/>
</dbReference>
<dbReference type="EMBL" id="SRMA01026927">
    <property type="protein sequence ID" value="TRY65365.1"/>
    <property type="molecule type" value="Genomic_DNA"/>
</dbReference>
<dbReference type="OrthoDB" id="6081310at2759"/>
<dbReference type="AlphaFoldDB" id="A0A553NIW3"/>
<protein>
    <submittedName>
        <fullName evidence="1">Uncharacterized protein</fullName>
    </submittedName>
</protein>